<proteinExistence type="predicted"/>
<gene>
    <name evidence="1" type="ORF">GWI33_015812</name>
</gene>
<reference evidence="1" key="1">
    <citation type="submission" date="2020-08" db="EMBL/GenBank/DDBJ databases">
        <title>Genome sequencing and assembly of the red palm weevil Rhynchophorus ferrugineus.</title>
        <authorList>
            <person name="Dias G.B."/>
            <person name="Bergman C.M."/>
            <person name="Manee M."/>
        </authorList>
    </citation>
    <scope>NUCLEOTIDE SEQUENCE</scope>
    <source>
        <strain evidence="1">AA-2017</strain>
        <tissue evidence="1">Whole larva</tissue>
    </source>
</reference>
<organism evidence="1 2">
    <name type="scientific">Rhynchophorus ferrugineus</name>
    <name type="common">Red palm weevil</name>
    <name type="synonym">Curculio ferrugineus</name>
    <dbReference type="NCBI Taxonomy" id="354439"/>
    <lineage>
        <taxon>Eukaryota</taxon>
        <taxon>Metazoa</taxon>
        <taxon>Ecdysozoa</taxon>
        <taxon>Arthropoda</taxon>
        <taxon>Hexapoda</taxon>
        <taxon>Insecta</taxon>
        <taxon>Pterygota</taxon>
        <taxon>Neoptera</taxon>
        <taxon>Endopterygota</taxon>
        <taxon>Coleoptera</taxon>
        <taxon>Polyphaga</taxon>
        <taxon>Cucujiformia</taxon>
        <taxon>Curculionidae</taxon>
        <taxon>Dryophthorinae</taxon>
        <taxon>Rhynchophorus</taxon>
    </lineage>
</organism>
<accession>A0A834HZ89</accession>
<protein>
    <submittedName>
        <fullName evidence="1">Uncharacterized protein</fullName>
    </submittedName>
</protein>
<keyword evidence="2" id="KW-1185">Reference proteome</keyword>
<dbReference type="Proteomes" id="UP000625711">
    <property type="component" value="Unassembled WGS sequence"/>
</dbReference>
<name>A0A834HZ89_RHYFE</name>
<evidence type="ECO:0000313" key="1">
    <source>
        <dbReference type="EMBL" id="KAF7271295.1"/>
    </source>
</evidence>
<dbReference type="AlphaFoldDB" id="A0A834HZ89"/>
<sequence>MRRKARPSLPSRLPMPVQAVVMRVRSFPRAPERSFGRERRLSTRMFWAVVMVTLRRFPSGYASVMWRRKWGRNCA</sequence>
<comment type="caution">
    <text evidence="1">The sequence shown here is derived from an EMBL/GenBank/DDBJ whole genome shotgun (WGS) entry which is preliminary data.</text>
</comment>
<evidence type="ECO:0000313" key="2">
    <source>
        <dbReference type="Proteomes" id="UP000625711"/>
    </source>
</evidence>
<dbReference type="EMBL" id="JAACXV010013980">
    <property type="protein sequence ID" value="KAF7271295.1"/>
    <property type="molecule type" value="Genomic_DNA"/>
</dbReference>